<name>A0ACB9KJY4_BAUVA</name>
<evidence type="ECO:0000313" key="2">
    <source>
        <dbReference type="Proteomes" id="UP000828941"/>
    </source>
</evidence>
<dbReference type="Proteomes" id="UP000828941">
    <property type="component" value="Chromosome 14"/>
</dbReference>
<dbReference type="EMBL" id="CM039439">
    <property type="protein sequence ID" value="KAI4297452.1"/>
    <property type="molecule type" value="Genomic_DNA"/>
</dbReference>
<comment type="caution">
    <text evidence="1">The sequence shown here is derived from an EMBL/GenBank/DDBJ whole genome shotgun (WGS) entry which is preliminary data.</text>
</comment>
<gene>
    <name evidence="1" type="ORF">L6164_037343</name>
</gene>
<sequence>MESKGSILVTLLLLQYLSVLCVAQDYDFLYFVQQWPGALCDTKVSCCYPITGKPAANFSIHGLWPISSSKKRTDFCDRENHFDYSKISDLSNRMQVSWPSLSCPSSNNTKFWSHEWEKHGTCAESAFDQHKYFEAALNLKDSVDLLQVLKNAGIEPVDGKLYSLDSVKEAIQKGVGFVPRLICNKDISKTSQLKEVYLCADKNASTLIECPITRGGSCPSKIEFPSFGSPTPAAALVSSS</sequence>
<organism evidence="1 2">
    <name type="scientific">Bauhinia variegata</name>
    <name type="common">Purple orchid tree</name>
    <name type="synonym">Phanera variegata</name>
    <dbReference type="NCBI Taxonomy" id="167791"/>
    <lineage>
        <taxon>Eukaryota</taxon>
        <taxon>Viridiplantae</taxon>
        <taxon>Streptophyta</taxon>
        <taxon>Embryophyta</taxon>
        <taxon>Tracheophyta</taxon>
        <taxon>Spermatophyta</taxon>
        <taxon>Magnoliopsida</taxon>
        <taxon>eudicotyledons</taxon>
        <taxon>Gunneridae</taxon>
        <taxon>Pentapetalae</taxon>
        <taxon>rosids</taxon>
        <taxon>fabids</taxon>
        <taxon>Fabales</taxon>
        <taxon>Fabaceae</taxon>
        <taxon>Cercidoideae</taxon>
        <taxon>Cercideae</taxon>
        <taxon>Bauhiniinae</taxon>
        <taxon>Bauhinia</taxon>
    </lineage>
</organism>
<reference evidence="1 2" key="1">
    <citation type="journal article" date="2022" name="DNA Res.">
        <title>Chromosomal-level genome assembly of the orchid tree Bauhinia variegata (Leguminosae; Cercidoideae) supports the allotetraploid origin hypothesis of Bauhinia.</title>
        <authorList>
            <person name="Zhong Y."/>
            <person name="Chen Y."/>
            <person name="Zheng D."/>
            <person name="Pang J."/>
            <person name="Liu Y."/>
            <person name="Luo S."/>
            <person name="Meng S."/>
            <person name="Qian L."/>
            <person name="Wei D."/>
            <person name="Dai S."/>
            <person name="Zhou R."/>
        </authorList>
    </citation>
    <scope>NUCLEOTIDE SEQUENCE [LARGE SCALE GENOMIC DNA]</scope>
    <source>
        <strain evidence="1">BV-YZ2020</strain>
    </source>
</reference>
<proteinExistence type="predicted"/>
<protein>
    <submittedName>
        <fullName evidence="1">Uncharacterized protein</fullName>
    </submittedName>
</protein>
<accession>A0ACB9KJY4</accession>
<keyword evidence="2" id="KW-1185">Reference proteome</keyword>
<evidence type="ECO:0000313" key="1">
    <source>
        <dbReference type="EMBL" id="KAI4297452.1"/>
    </source>
</evidence>